<dbReference type="AlphaFoldDB" id="A0A2W7NGZ6"/>
<organism evidence="1 2">
    <name type="scientific">Breznakibacter xylanolyticus</name>
    <dbReference type="NCBI Taxonomy" id="990"/>
    <lineage>
        <taxon>Bacteria</taxon>
        <taxon>Pseudomonadati</taxon>
        <taxon>Bacteroidota</taxon>
        <taxon>Bacteroidia</taxon>
        <taxon>Marinilabiliales</taxon>
        <taxon>Marinilabiliaceae</taxon>
        <taxon>Breznakibacter</taxon>
    </lineage>
</organism>
<sequence>MKYNLEKLRIDALDNDQCSHLVNYTLEKVNGLPPLPDRTTNALSEKYLPLLTQAYKAYFKALNQGSESLSTPEIAQGDKTRDGALSNFRKAVSLGKSSDVAAEVEAANACALILKRYKGIEAKDYGTETENIQKLIDELTAPAMSAHVETLGLTRHITRLKNANDSFFSLHKSRATAEDLKESFNTRVLRKEMQAAYKETCLFVQAMANANDGGHYAQVLALINGVRKQYSDLLARRDSKPEAAPSAN</sequence>
<reference evidence="1 2" key="1">
    <citation type="submission" date="2018-06" db="EMBL/GenBank/DDBJ databases">
        <title>Genomic Encyclopedia of Archaeal and Bacterial Type Strains, Phase II (KMG-II): from individual species to whole genera.</title>
        <authorList>
            <person name="Goeker M."/>
        </authorList>
    </citation>
    <scope>NUCLEOTIDE SEQUENCE [LARGE SCALE GENOMIC DNA]</scope>
    <source>
        <strain evidence="1 2">DSM 6779</strain>
    </source>
</reference>
<dbReference type="Proteomes" id="UP000249239">
    <property type="component" value="Unassembled WGS sequence"/>
</dbReference>
<dbReference type="InterPro" id="IPR046228">
    <property type="entry name" value="DUF6261"/>
</dbReference>
<keyword evidence="2" id="KW-1185">Reference proteome</keyword>
<dbReference type="OrthoDB" id="2233316at2"/>
<gene>
    <name evidence="1" type="ORF">LX69_02885</name>
</gene>
<proteinExistence type="predicted"/>
<evidence type="ECO:0000313" key="2">
    <source>
        <dbReference type="Proteomes" id="UP000249239"/>
    </source>
</evidence>
<accession>A0A2W7NGZ6</accession>
<dbReference type="Pfam" id="PF19775">
    <property type="entry name" value="DUF6261"/>
    <property type="match status" value="1"/>
</dbReference>
<name>A0A2W7NGZ6_9BACT</name>
<evidence type="ECO:0000313" key="1">
    <source>
        <dbReference type="EMBL" id="PZX12416.1"/>
    </source>
</evidence>
<dbReference type="RefSeq" id="WP_111446700.1">
    <property type="nucleotide sequence ID" value="NZ_QKZK01000031.1"/>
</dbReference>
<protein>
    <submittedName>
        <fullName evidence="1">Uncharacterized protein</fullName>
    </submittedName>
</protein>
<dbReference type="EMBL" id="QKZK01000031">
    <property type="protein sequence ID" value="PZX12416.1"/>
    <property type="molecule type" value="Genomic_DNA"/>
</dbReference>
<comment type="caution">
    <text evidence="1">The sequence shown here is derived from an EMBL/GenBank/DDBJ whole genome shotgun (WGS) entry which is preliminary data.</text>
</comment>